<dbReference type="RefSeq" id="WP_008871035.1">
    <property type="nucleotide sequence ID" value="NZ_ACJN02000003.1"/>
</dbReference>
<dbReference type="InterPro" id="IPR006657">
    <property type="entry name" value="MoPterin_dinucl-bd_dom"/>
</dbReference>
<keyword evidence="9" id="KW-0408">Iron</keyword>
<gene>
    <name evidence="12" type="ORF">Dthio_PD1025</name>
</gene>
<keyword evidence="6" id="KW-0479">Metal-binding</keyword>
<comment type="subunit">
    <text evidence="3">Heterodimer of a large and a small subunit.</text>
</comment>
<evidence type="ECO:0000313" key="13">
    <source>
        <dbReference type="Proteomes" id="UP000005496"/>
    </source>
</evidence>
<dbReference type="PROSITE" id="PS51669">
    <property type="entry name" value="4FE4S_MOW_BIS_MGD"/>
    <property type="match status" value="1"/>
</dbReference>
<evidence type="ECO:0000313" key="12">
    <source>
        <dbReference type="EMBL" id="EFI33686.1"/>
    </source>
</evidence>
<dbReference type="GO" id="GO:0043546">
    <property type="term" value="F:molybdopterin cofactor binding"/>
    <property type="evidence" value="ECO:0007669"/>
    <property type="project" value="InterPro"/>
</dbReference>
<protein>
    <submittedName>
        <fullName evidence="12">Molybdopterin dinucleotide-binding region</fullName>
    </submittedName>
</protein>
<dbReference type="Pfam" id="PF01568">
    <property type="entry name" value="Molydop_binding"/>
    <property type="match status" value="1"/>
</dbReference>
<dbReference type="SMART" id="SM00926">
    <property type="entry name" value="Molybdop_Fe4S4"/>
    <property type="match status" value="1"/>
</dbReference>
<dbReference type="InterPro" id="IPR037946">
    <property type="entry name" value="MopB_CT_Tetrathionate"/>
</dbReference>
<dbReference type="InterPro" id="IPR006656">
    <property type="entry name" value="Mopterin_OxRdtase"/>
</dbReference>
<dbReference type="AlphaFoldDB" id="D6SSM0"/>
<dbReference type="InterPro" id="IPR050612">
    <property type="entry name" value="Prok_Mopterin_Oxidored"/>
</dbReference>
<evidence type="ECO:0000256" key="2">
    <source>
        <dbReference type="ARBA" id="ARBA00010312"/>
    </source>
</evidence>
<keyword evidence="7" id="KW-0732">Signal</keyword>
<evidence type="ECO:0000259" key="11">
    <source>
        <dbReference type="PROSITE" id="PS51669"/>
    </source>
</evidence>
<dbReference type="PANTHER" id="PTHR43742:SF9">
    <property type="entry name" value="TETRATHIONATE REDUCTASE SUBUNIT A"/>
    <property type="match status" value="1"/>
</dbReference>
<comment type="similarity">
    <text evidence="2">Belongs to the prokaryotic molybdopterin-containing oxidoreductase family.</text>
</comment>
<dbReference type="PROSITE" id="PS51318">
    <property type="entry name" value="TAT"/>
    <property type="match status" value="1"/>
</dbReference>
<dbReference type="GO" id="GO:0016491">
    <property type="term" value="F:oxidoreductase activity"/>
    <property type="evidence" value="ECO:0007669"/>
    <property type="project" value="UniProtKB-KW"/>
</dbReference>
<name>D6SSM0_9BACT</name>
<dbReference type="PANTHER" id="PTHR43742">
    <property type="entry name" value="TRIMETHYLAMINE-N-OXIDE REDUCTASE"/>
    <property type="match status" value="1"/>
</dbReference>
<dbReference type="Pfam" id="PF04879">
    <property type="entry name" value="Molybdop_Fe4S4"/>
    <property type="match status" value="1"/>
</dbReference>
<keyword evidence="10" id="KW-0411">Iron-sulfur</keyword>
<evidence type="ECO:0000256" key="7">
    <source>
        <dbReference type="ARBA" id="ARBA00022729"/>
    </source>
</evidence>
<dbReference type="Gene3D" id="3.40.228.10">
    <property type="entry name" value="Dimethylsulfoxide Reductase, domain 2"/>
    <property type="match status" value="1"/>
</dbReference>
<dbReference type="Pfam" id="PF00384">
    <property type="entry name" value="Molybdopterin"/>
    <property type="match status" value="1"/>
</dbReference>
<dbReference type="InterPro" id="IPR009010">
    <property type="entry name" value="Asp_de-COase-like_dom_sf"/>
</dbReference>
<evidence type="ECO:0000256" key="9">
    <source>
        <dbReference type="ARBA" id="ARBA00023004"/>
    </source>
</evidence>
<evidence type="ECO:0000256" key="1">
    <source>
        <dbReference type="ARBA" id="ARBA00004418"/>
    </source>
</evidence>
<reference evidence="12" key="1">
    <citation type="submission" date="2010-05" db="EMBL/GenBank/DDBJ databases">
        <title>The draft genome of Desulfonatronospira thiodismutans ASO3-1.</title>
        <authorList>
            <consortium name="US DOE Joint Genome Institute (JGI-PGF)"/>
            <person name="Lucas S."/>
            <person name="Copeland A."/>
            <person name="Lapidus A."/>
            <person name="Cheng J.-F."/>
            <person name="Bruce D."/>
            <person name="Goodwin L."/>
            <person name="Pitluck S."/>
            <person name="Chertkov O."/>
            <person name="Brettin T."/>
            <person name="Detter J.C."/>
            <person name="Han C."/>
            <person name="Land M.L."/>
            <person name="Hauser L."/>
            <person name="Kyrpides N."/>
            <person name="Mikhailova N."/>
            <person name="Muyzer G."/>
            <person name="Woyke T."/>
        </authorList>
    </citation>
    <scope>NUCLEOTIDE SEQUENCE [LARGE SCALE GENOMIC DNA]</scope>
    <source>
        <strain evidence="12">ASO3-1</strain>
    </source>
</reference>
<keyword evidence="4" id="KW-0004">4Fe-4S</keyword>
<evidence type="ECO:0000256" key="3">
    <source>
        <dbReference type="ARBA" id="ARBA00011771"/>
    </source>
</evidence>
<comment type="subcellular location">
    <subcellularLocation>
        <location evidence="1">Periplasm</location>
    </subcellularLocation>
</comment>
<dbReference type="Gene3D" id="2.20.25.90">
    <property type="entry name" value="ADC-like domains"/>
    <property type="match status" value="1"/>
</dbReference>
<dbReference type="InterPro" id="IPR006963">
    <property type="entry name" value="Mopterin_OxRdtase_4Fe-4S_dom"/>
</dbReference>
<dbReference type="EMBL" id="ACJN02000003">
    <property type="protein sequence ID" value="EFI33686.1"/>
    <property type="molecule type" value="Genomic_DNA"/>
</dbReference>
<dbReference type="CDD" id="cd02780">
    <property type="entry name" value="MopB_CT_Tetrathionate_Arsenate-R"/>
    <property type="match status" value="1"/>
</dbReference>
<keyword evidence="13" id="KW-1185">Reference proteome</keyword>
<dbReference type="InterPro" id="IPR019546">
    <property type="entry name" value="TAT_signal_bac_arc"/>
</dbReference>
<dbReference type="NCBIfam" id="TIGR01409">
    <property type="entry name" value="TAT_signal_seq"/>
    <property type="match status" value="1"/>
</dbReference>
<feature type="domain" description="4Fe-4S Mo/W bis-MGD-type" evidence="11">
    <location>
        <begin position="58"/>
        <end position="114"/>
    </location>
</feature>
<dbReference type="SUPFAM" id="SSF50692">
    <property type="entry name" value="ADC-like"/>
    <property type="match status" value="1"/>
</dbReference>
<dbReference type="GO" id="GO:0051539">
    <property type="term" value="F:4 iron, 4 sulfur cluster binding"/>
    <property type="evidence" value="ECO:0007669"/>
    <property type="project" value="UniProtKB-KW"/>
</dbReference>
<evidence type="ECO:0000256" key="10">
    <source>
        <dbReference type="ARBA" id="ARBA00023014"/>
    </source>
</evidence>
<dbReference type="Gene3D" id="3.40.50.740">
    <property type="match status" value="1"/>
</dbReference>
<keyword evidence="8" id="KW-0560">Oxidoreductase</keyword>
<dbReference type="InterPro" id="IPR006311">
    <property type="entry name" value="TAT_signal"/>
</dbReference>
<organism evidence="12 13">
    <name type="scientific">Desulfonatronospira thiodismutans ASO3-1</name>
    <dbReference type="NCBI Taxonomy" id="555779"/>
    <lineage>
        <taxon>Bacteria</taxon>
        <taxon>Pseudomonadati</taxon>
        <taxon>Thermodesulfobacteriota</taxon>
        <taxon>Desulfovibrionia</taxon>
        <taxon>Desulfovibrionales</taxon>
        <taxon>Desulfonatronovibrionaceae</taxon>
        <taxon>Desulfonatronospira</taxon>
    </lineage>
</organism>
<evidence type="ECO:0000256" key="4">
    <source>
        <dbReference type="ARBA" id="ARBA00022485"/>
    </source>
</evidence>
<dbReference type="Proteomes" id="UP000005496">
    <property type="component" value="Unassembled WGS sequence"/>
</dbReference>
<evidence type="ECO:0000256" key="8">
    <source>
        <dbReference type="ARBA" id="ARBA00023002"/>
    </source>
</evidence>
<dbReference type="GO" id="GO:0042597">
    <property type="term" value="C:periplasmic space"/>
    <property type="evidence" value="ECO:0007669"/>
    <property type="project" value="UniProtKB-SubCell"/>
</dbReference>
<keyword evidence="5" id="KW-0500">Molybdenum</keyword>
<dbReference type="eggNOG" id="COG0243">
    <property type="taxonomic scope" value="Bacteria"/>
</dbReference>
<dbReference type="SUPFAM" id="SSF53706">
    <property type="entry name" value="Formate dehydrogenase/DMSO reductase, domains 1-3"/>
    <property type="match status" value="1"/>
</dbReference>
<evidence type="ECO:0000256" key="5">
    <source>
        <dbReference type="ARBA" id="ARBA00022505"/>
    </source>
</evidence>
<dbReference type="GO" id="GO:0046872">
    <property type="term" value="F:metal ion binding"/>
    <property type="evidence" value="ECO:0007669"/>
    <property type="project" value="UniProtKB-KW"/>
</dbReference>
<dbReference type="Gene3D" id="2.40.40.20">
    <property type="match status" value="1"/>
</dbReference>
<evidence type="ECO:0000256" key="6">
    <source>
        <dbReference type="ARBA" id="ARBA00022723"/>
    </source>
</evidence>
<proteinExistence type="inferred from homology"/>
<comment type="caution">
    <text evidence="12">The sequence shown here is derived from an EMBL/GenBank/DDBJ whole genome shotgun (WGS) entry which is preliminary data.</text>
</comment>
<sequence>MKQMNIGGSEDHGGSTRISRRTFVKGAAVTGAGLAMGGPTLRALSTDTAHAAPGVMQGEWKSSFCTGCTTWCSLQVFVVNGRAIKMRGHEHSQTNSTYCCPRAHLALQQLYDPDRVKTPMKRTNPNKGKNEDPGFVPVSWDEALDMLADKIMELRDNRETHKFVLFRGRYTAVNSMFYSSVPRIIGSPNNISHSSICAEAEKMRYFLDGQWAYMQYDMPRTRYVLSWGADPLVANRQVSTALRDWGEVLDNARICSIEPRLSGTGSKCDEWLPVKPGYDGALACAMAHVILTEGMWYKPFVGDFKDGENRFVQGETVDEDTFEENHTHGLVRWWNLHVKDTTPEWAEKLCEVPADQIRRVALGFADAAPRCMVWVGGGPGMQPRGSYASMATYALNGLTGGIDNEGGVLAYNSNNYHGLPSHDDFIDSIAEEGNQKEKIDQRGRLEWPNLARGVSGGGVNTNNVADAMLDEDPYLPKVGMGYFANFNFSCPGTQRWAEAMKKFEFFAHMTTHASEMSWYADVVLPVKNCMYEQWATLSHSSHRHTSAAISSPMVDSIWDAKAMETEIPWMLAEKLAERGFDNLLNFYKTFKDPETGREPTTGEELDLYSLKIRTQRYWDPSKHQGGDRFNSWDEFKEVGCWNSDEYEYRHRWSNMGTKTGKFEFYSETLKEALEKHAERHNVSVDRVLEVCNYEARGEMAFIPHHENPYEWGDPEEYPFKFVDYKSRLNREGRSANCAWYNEMKDVDPGDRPYEDVAKLNPRDAERLGVKDGDKIRLTTPIGNIVTTAALWEGCMPGTVAKCFGQGHWAYGRYASKVFGQEPHGANNNDIIPADNDRLSGSTAFYGHIRLKVEKV</sequence>
<accession>D6SSM0</accession>